<dbReference type="Gene3D" id="3.40.50.2300">
    <property type="match status" value="1"/>
</dbReference>
<keyword evidence="1 3" id="KW-0597">Phosphoprotein</keyword>
<dbReference type="CDD" id="cd06170">
    <property type="entry name" value="LuxR_C_like"/>
    <property type="match status" value="1"/>
</dbReference>
<evidence type="ECO:0000259" key="5">
    <source>
        <dbReference type="PROSITE" id="PS50110"/>
    </source>
</evidence>
<dbReference type="InterPro" id="IPR016032">
    <property type="entry name" value="Sig_transdc_resp-reg_C-effctor"/>
</dbReference>
<name>B3RBJ1_CUPTR</name>
<proteinExistence type="predicted"/>
<dbReference type="InterPro" id="IPR058245">
    <property type="entry name" value="NreC/VraR/RcsB-like_REC"/>
</dbReference>
<dbReference type="Pfam" id="PF00196">
    <property type="entry name" value="GerE"/>
    <property type="match status" value="1"/>
</dbReference>
<dbReference type="AlphaFoldDB" id="B3RBJ1"/>
<feature type="domain" description="Response regulatory" evidence="5">
    <location>
        <begin position="15"/>
        <end position="135"/>
    </location>
</feature>
<dbReference type="PANTHER" id="PTHR43214">
    <property type="entry name" value="TWO-COMPONENT RESPONSE REGULATOR"/>
    <property type="match status" value="1"/>
</dbReference>
<protein>
    <submittedName>
        <fullName evidence="6">Transcriptional regulator, signal receiver N-trem domain,LuxR C-term domain</fullName>
    </submittedName>
</protein>
<dbReference type="CDD" id="cd17535">
    <property type="entry name" value="REC_NarL-like"/>
    <property type="match status" value="1"/>
</dbReference>
<dbReference type="KEGG" id="cti:RALTA_B1674"/>
<dbReference type="InterPro" id="IPR039420">
    <property type="entry name" value="WalR-like"/>
</dbReference>
<dbReference type="Pfam" id="PF00072">
    <property type="entry name" value="Response_reg"/>
    <property type="match status" value="1"/>
</dbReference>
<dbReference type="EMBL" id="CU633750">
    <property type="protein sequence ID" value="CAQ72266.1"/>
    <property type="molecule type" value="Genomic_DNA"/>
</dbReference>
<dbReference type="PRINTS" id="PR00038">
    <property type="entry name" value="HTHLUXR"/>
</dbReference>
<dbReference type="SUPFAM" id="SSF52172">
    <property type="entry name" value="CheY-like"/>
    <property type="match status" value="1"/>
</dbReference>
<reference evidence="6 7" key="1">
    <citation type="journal article" date="2008" name="Genome Res.">
        <title>Genome sequence of the beta-rhizobium Cupriavidus taiwanensis and comparative genomics of rhizobia.</title>
        <authorList>
            <person name="Amadou C."/>
            <person name="Pascal G."/>
            <person name="Mangenot S."/>
            <person name="Glew M."/>
            <person name="Bontemps C."/>
            <person name="Capela D."/>
            <person name="Carrere S."/>
            <person name="Cruveiller S."/>
            <person name="Dossat C."/>
            <person name="Lajus A."/>
            <person name="Marchetti M."/>
            <person name="Poinsot V."/>
            <person name="Rouy Z."/>
            <person name="Servin B."/>
            <person name="Saad M."/>
            <person name="Schenowitz C."/>
            <person name="Barbe V."/>
            <person name="Batut J."/>
            <person name="Medigue C."/>
            <person name="Masson-Boivin C."/>
        </authorList>
    </citation>
    <scope>NUCLEOTIDE SEQUENCE [LARGE SCALE GENOMIC DNA]</scope>
    <source>
        <strain evidence="7">DSM 17343 / BCRC 17206 / CCUG 44338 / CIP 107171 / LMG 19424 / R1</strain>
    </source>
</reference>
<feature type="modified residue" description="4-aspartylphosphate" evidence="3">
    <location>
        <position position="66"/>
    </location>
</feature>
<evidence type="ECO:0000256" key="1">
    <source>
        <dbReference type="ARBA" id="ARBA00022553"/>
    </source>
</evidence>
<evidence type="ECO:0000313" key="7">
    <source>
        <dbReference type="Proteomes" id="UP000001692"/>
    </source>
</evidence>
<dbReference type="GO" id="GO:0006355">
    <property type="term" value="P:regulation of DNA-templated transcription"/>
    <property type="evidence" value="ECO:0007669"/>
    <property type="project" value="InterPro"/>
</dbReference>
<dbReference type="PROSITE" id="PS50110">
    <property type="entry name" value="RESPONSE_REGULATORY"/>
    <property type="match status" value="1"/>
</dbReference>
<dbReference type="Proteomes" id="UP000001692">
    <property type="component" value="Chromosome 2"/>
</dbReference>
<evidence type="ECO:0000313" key="6">
    <source>
        <dbReference type="EMBL" id="CAQ72266.1"/>
    </source>
</evidence>
<dbReference type="InterPro" id="IPR036388">
    <property type="entry name" value="WH-like_DNA-bd_sf"/>
</dbReference>
<dbReference type="SMART" id="SM00448">
    <property type="entry name" value="REC"/>
    <property type="match status" value="1"/>
</dbReference>
<dbReference type="HOGENOM" id="CLU_000445_90_1_4"/>
<keyword evidence="7" id="KW-1185">Reference proteome</keyword>
<dbReference type="InterPro" id="IPR000792">
    <property type="entry name" value="Tscrpt_reg_LuxR_C"/>
</dbReference>
<dbReference type="InterPro" id="IPR001789">
    <property type="entry name" value="Sig_transdc_resp-reg_receiver"/>
</dbReference>
<dbReference type="InterPro" id="IPR011006">
    <property type="entry name" value="CheY-like_superfamily"/>
</dbReference>
<dbReference type="PANTHER" id="PTHR43214:SF17">
    <property type="entry name" value="TRANSCRIPTIONAL REGULATORY PROTEIN RCSB"/>
    <property type="match status" value="1"/>
</dbReference>
<feature type="domain" description="HTH luxR-type" evidence="4">
    <location>
        <begin position="156"/>
        <end position="221"/>
    </location>
</feature>
<evidence type="ECO:0000256" key="2">
    <source>
        <dbReference type="ARBA" id="ARBA00023125"/>
    </source>
</evidence>
<dbReference type="PROSITE" id="PS50043">
    <property type="entry name" value="HTH_LUXR_2"/>
    <property type="match status" value="1"/>
</dbReference>
<dbReference type="Gene3D" id="1.10.10.10">
    <property type="entry name" value="Winged helix-like DNA-binding domain superfamily/Winged helix DNA-binding domain"/>
    <property type="match status" value="1"/>
</dbReference>
<organism evidence="6 7">
    <name type="scientific">Cupriavidus taiwanensis (strain DSM 17343 / BCRC 17206 / CCUG 44338 / CIP 107171 / LMG 19424 / R1)</name>
    <name type="common">Ralstonia taiwanensis (strain LMG 19424)</name>
    <dbReference type="NCBI Taxonomy" id="977880"/>
    <lineage>
        <taxon>Bacteria</taxon>
        <taxon>Pseudomonadati</taxon>
        <taxon>Pseudomonadota</taxon>
        <taxon>Betaproteobacteria</taxon>
        <taxon>Burkholderiales</taxon>
        <taxon>Burkholderiaceae</taxon>
        <taxon>Cupriavidus</taxon>
    </lineage>
</organism>
<dbReference type="eggNOG" id="COG2197">
    <property type="taxonomic scope" value="Bacteria"/>
</dbReference>
<dbReference type="SMART" id="SM00421">
    <property type="entry name" value="HTH_LUXR"/>
    <property type="match status" value="1"/>
</dbReference>
<gene>
    <name evidence="6" type="ordered locus">RALTA_B1674</name>
</gene>
<sequence length="223" mass="24208">MRLTWRLPMNDRVLRVALADDHPLVMAALRDCLQRSARVQISAECRNGTELLGTLARHPADIAITDFCMGHGDASLDGFNLLSRLARHHPATRVVVISARANAAIVRRAMKLGVRGYVSKEDPLEEVVRACAHAAFGRGCFCSPAVQAALQRAALAGTPAREPTQRELEVIRLFAQGAQLTEIAAKLGRSVSTVSSQKTVAMRKLGVQTNTALIRYAYESGLI</sequence>
<evidence type="ECO:0000256" key="3">
    <source>
        <dbReference type="PROSITE-ProRule" id="PRU00169"/>
    </source>
</evidence>
<keyword evidence="2" id="KW-0238">DNA-binding</keyword>
<dbReference type="GO" id="GO:0003677">
    <property type="term" value="F:DNA binding"/>
    <property type="evidence" value="ECO:0007669"/>
    <property type="project" value="UniProtKB-KW"/>
</dbReference>
<accession>B3RBJ1</accession>
<dbReference type="GO" id="GO:0000160">
    <property type="term" value="P:phosphorelay signal transduction system"/>
    <property type="evidence" value="ECO:0007669"/>
    <property type="project" value="InterPro"/>
</dbReference>
<dbReference type="SUPFAM" id="SSF46894">
    <property type="entry name" value="C-terminal effector domain of the bipartite response regulators"/>
    <property type="match status" value="1"/>
</dbReference>
<evidence type="ECO:0000259" key="4">
    <source>
        <dbReference type="PROSITE" id="PS50043"/>
    </source>
</evidence>